<sequence>MRKYSVSWICETKEYKLRNICTPNSVQLLYWNKDASRTCLEYPISTLGDILLQEITSPPPGGRNSGRNVELGERPTLGDGRKRNGSLP</sequence>
<name>A0A4Y2KGY3_ARAVE</name>
<evidence type="ECO:0000256" key="1">
    <source>
        <dbReference type="SAM" id="MobiDB-lite"/>
    </source>
</evidence>
<evidence type="ECO:0000313" key="2">
    <source>
        <dbReference type="EMBL" id="GBN01588.1"/>
    </source>
</evidence>
<dbReference type="EMBL" id="BGPR01004631">
    <property type="protein sequence ID" value="GBN01588.1"/>
    <property type="molecule type" value="Genomic_DNA"/>
</dbReference>
<reference evidence="2 3" key="1">
    <citation type="journal article" date="2019" name="Sci. Rep.">
        <title>Orb-weaving spider Araneus ventricosus genome elucidates the spidroin gene catalogue.</title>
        <authorList>
            <person name="Kono N."/>
            <person name="Nakamura H."/>
            <person name="Ohtoshi R."/>
            <person name="Moran D.A.P."/>
            <person name="Shinohara A."/>
            <person name="Yoshida Y."/>
            <person name="Fujiwara M."/>
            <person name="Mori M."/>
            <person name="Tomita M."/>
            <person name="Arakawa K."/>
        </authorList>
    </citation>
    <scope>NUCLEOTIDE SEQUENCE [LARGE SCALE GENOMIC DNA]</scope>
</reference>
<organism evidence="2 3">
    <name type="scientific">Araneus ventricosus</name>
    <name type="common">Orbweaver spider</name>
    <name type="synonym">Epeira ventricosa</name>
    <dbReference type="NCBI Taxonomy" id="182803"/>
    <lineage>
        <taxon>Eukaryota</taxon>
        <taxon>Metazoa</taxon>
        <taxon>Ecdysozoa</taxon>
        <taxon>Arthropoda</taxon>
        <taxon>Chelicerata</taxon>
        <taxon>Arachnida</taxon>
        <taxon>Araneae</taxon>
        <taxon>Araneomorphae</taxon>
        <taxon>Entelegynae</taxon>
        <taxon>Araneoidea</taxon>
        <taxon>Araneidae</taxon>
        <taxon>Araneus</taxon>
    </lineage>
</organism>
<evidence type="ECO:0000313" key="3">
    <source>
        <dbReference type="Proteomes" id="UP000499080"/>
    </source>
</evidence>
<gene>
    <name evidence="2" type="ORF">AVEN_244667_1</name>
</gene>
<protein>
    <submittedName>
        <fullName evidence="2">Uncharacterized protein</fullName>
    </submittedName>
</protein>
<proteinExistence type="predicted"/>
<dbReference type="Proteomes" id="UP000499080">
    <property type="component" value="Unassembled WGS sequence"/>
</dbReference>
<dbReference type="AlphaFoldDB" id="A0A4Y2KGY3"/>
<keyword evidence="3" id="KW-1185">Reference proteome</keyword>
<accession>A0A4Y2KGY3</accession>
<feature type="region of interest" description="Disordered" evidence="1">
    <location>
        <begin position="53"/>
        <end position="88"/>
    </location>
</feature>
<comment type="caution">
    <text evidence="2">The sequence shown here is derived from an EMBL/GenBank/DDBJ whole genome shotgun (WGS) entry which is preliminary data.</text>
</comment>